<dbReference type="AlphaFoldDB" id="A0A2A4G1J7"/>
<accession>A0A2A4G1J7</accession>
<dbReference type="Pfam" id="PF13469">
    <property type="entry name" value="Sulfotransfer_3"/>
    <property type="match status" value="1"/>
</dbReference>
<dbReference type="GO" id="GO:0016740">
    <property type="term" value="F:transferase activity"/>
    <property type="evidence" value="ECO:0007669"/>
    <property type="project" value="UniProtKB-KW"/>
</dbReference>
<evidence type="ECO:0000313" key="2">
    <source>
        <dbReference type="EMBL" id="PCE43657.1"/>
    </source>
</evidence>
<dbReference type="KEGG" id="rdi:CMV14_02670"/>
<feature type="repeat" description="TPR" evidence="1">
    <location>
        <begin position="240"/>
        <end position="273"/>
    </location>
</feature>
<name>A0A2A4G1J7_9SPHN</name>
<dbReference type="Gene3D" id="3.40.50.300">
    <property type="entry name" value="P-loop containing nucleotide triphosphate hydrolases"/>
    <property type="match status" value="1"/>
</dbReference>
<dbReference type="Gene3D" id="1.25.40.10">
    <property type="entry name" value="Tetratricopeptide repeat domain"/>
    <property type="match status" value="3"/>
</dbReference>
<dbReference type="RefSeq" id="WP_066970082.1">
    <property type="nucleotide sequence ID" value="NZ_CP023449.1"/>
</dbReference>
<keyword evidence="3" id="KW-1185">Reference proteome</keyword>
<dbReference type="OrthoDB" id="9800698at2"/>
<reference evidence="2 3" key="1">
    <citation type="submission" date="2017-09" db="EMBL/GenBank/DDBJ databases">
        <title>The Catabolism of 3,6-Dichlorosalicylic acid is Initiated by the Cytochrome P450 Monooxygenase DsmABC in Rhizorhabdus dicambivorans Ndbn-20.</title>
        <authorList>
            <person name="Na L."/>
        </authorList>
    </citation>
    <scope>NUCLEOTIDE SEQUENCE [LARGE SCALE GENOMIC DNA]</scope>
    <source>
        <strain evidence="2 3">Ndbn-20m</strain>
    </source>
</reference>
<dbReference type="SMART" id="SM00028">
    <property type="entry name" value="TPR"/>
    <property type="match status" value="5"/>
</dbReference>
<dbReference type="InterPro" id="IPR027417">
    <property type="entry name" value="P-loop_NTPase"/>
</dbReference>
<dbReference type="Proteomes" id="UP000218934">
    <property type="component" value="Unassembled WGS sequence"/>
</dbReference>
<feature type="repeat" description="TPR" evidence="1">
    <location>
        <begin position="172"/>
        <end position="205"/>
    </location>
</feature>
<organism evidence="2 3">
    <name type="scientific">Rhizorhabdus dicambivorans</name>
    <dbReference type="NCBI Taxonomy" id="1850238"/>
    <lineage>
        <taxon>Bacteria</taxon>
        <taxon>Pseudomonadati</taxon>
        <taxon>Pseudomonadota</taxon>
        <taxon>Alphaproteobacteria</taxon>
        <taxon>Sphingomonadales</taxon>
        <taxon>Sphingomonadaceae</taxon>
        <taxon>Rhizorhabdus</taxon>
    </lineage>
</organism>
<protein>
    <submittedName>
        <fullName evidence="2">Sulfotransferase</fullName>
    </submittedName>
</protein>
<dbReference type="PANTHER" id="PTHR12558:SF13">
    <property type="entry name" value="CELL DIVISION CYCLE PROTEIN 27 HOMOLOG"/>
    <property type="match status" value="1"/>
</dbReference>
<dbReference type="PROSITE" id="PS50005">
    <property type="entry name" value="TPR"/>
    <property type="match status" value="3"/>
</dbReference>
<evidence type="ECO:0000256" key="1">
    <source>
        <dbReference type="PROSITE-ProRule" id="PRU00339"/>
    </source>
</evidence>
<keyword evidence="1" id="KW-0802">TPR repeat</keyword>
<dbReference type="Pfam" id="PF13432">
    <property type="entry name" value="TPR_16"/>
    <property type="match status" value="3"/>
</dbReference>
<feature type="repeat" description="TPR" evidence="1">
    <location>
        <begin position="138"/>
        <end position="171"/>
    </location>
</feature>
<dbReference type="PANTHER" id="PTHR12558">
    <property type="entry name" value="CELL DIVISION CYCLE 16,23,27"/>
    <property type="match status" value="1"/>
</dbReference>
<proteinExistence type="predicted"/>
<keyword evidence="2" id="KW-0808">Transferase</keyword>
<dbReference type="SUPFAM" id="SSF48452">
    <property type="entry name" value="TPR-like"/>
    <property type="match status" value="1"/>
</dbReference>
<dbReference type="EMBL" id="NWUF01000003">
    <property type="protein sequence ID" value="PCE43657.1"/>
    <property type="molecule type" value="Genomic_DNA"/>
</dbReference>
<dbReference type="InterPro" id="IPR011990">
    <property type="entry name" value="TPR-like_helical_dom_sf"/>
</dbReference>
<gene>
    <name evidence="2" type="ORF">COO09_04990</name>
</gene>
<dbReference type="InterPro" id="IPR019734">
    <property type="entry name" value="TPR_rpt"/>
</dbReference>
<comment type="caution">
    <text evidence="2">The sequence shown here is derived from an EMBL/GenBank/DDBJ whole genome shotgun (WGS) entry which is preliminary data.</text>
</comment>
<dbReference type="SUPFAM" id="SSF52540">
    <property type="entry name" value="P-loop containing nucleoside triphosphate hydrolases"/>
    <property type="match status" value="1"/>
</dbReference>
<evidence type="ECO:0000313" key="3">
    <source>
        <dbReference type="Proteomes" id="UP000218934"/>
    </source>
</evidence>
<sequence length="663" mass="73314">MNALNDRFKAAYDALVRGDLGSALAQGQAVLKAQPRNPAVLQFLGVVCAQAGDAARGADYFRQAIAHGGDTIDNRVNLAKALLALGRADEAAALCDDPKVRDHADMQRLRAEIFKAQGQSGEAVWVYEGLTAANPQDFEAWNNLGNARLAQGDLENALIAFQQARALRPQSPLVHLNMGRTLLALDRHQDACFVFEEAHKLDPRDPIPLLELGRTFCSLDHAEAALPPLGTAARLNPQDPEIFLAIGIAFTDLANLSQAEQAYRFAIKARPGFGPAWLNLGILLERDNRIEELDQLIADADAAGARGGEIDYLRALSLRRQGRLDEALDLARAIDSDAIDRTMVEQFIGEAADRLGRTDEAAAAFAEMNRAAALSPLGQSVDRGAYQRDIERIEALTTPEFFARWADAPPIDQPPAPAFLVGFPRSGTTLLDTILMGHSRTHVLEEVPILDKVAAELGDFTRLAEIGPEEIARLRALYFAELDKVSPPPAGALVIDKNPLSMLRVPLIHRLFPDARIILAMRHPADVVLSCYMQNFKPTEAMSSFLDLTNASRTYDRIFRYWETCRAIFPIRVETIRYEDLVADTEGAVRPIVDFLGLDWEGQALDHQRTAIERGHIRTPSYAQVTEKVYARASGRWTRYREPMKYALPVLAPWAERYGYSLE</sequence>